<dbReference type="InterPro" id="IPR029060">
    <property type="entry name" value="PIN-like_dom_sf"/>
</dbReference>
<dbReference type="EC" id="3.1.-.-" evidence="5"/>
<dbReference type="SMART" id="SM00670">
    <property type="entry name" value="PINc"/>
    <property type="match status" value="1"/>
</dbReference>
<keyword evidence="5" id="KW-0460">Magnesium</keyword>
<dbReference type="InterPro" id="IPR022907">
    <property type="entry name" value="VapC_family"/>
</dbReference>
<dbReference type="GO" id="GO:0090729">
    <property type="term" value="F:toxin activity"/>
    <property type="evidence" value="ECO:0007669"/>
    <property type="project" value="UniProtKB-KW"/>
</dbReference>
<dbReference type="HAMAP" id="MF_00265">
    <property type="entry name" value="VapC_Nob1"/>
    <property type="match status" value="1"/>
</dbReference>
<keyword evidence="5" id="KW-0800">Toxin</keyword>
<comment type="similarity">
    <text evidence="5">Belongs to the PINc/VapC protein family.</text>
</comment>
<dbReference type="AlphaFoldDB" id="F2KRQ4"/>
<dbReference type="RefSeq" id="WP_013684572.1">
    <property type="nucleotide sequence ID" value="NC_015320.1"/>
</dbReference>
<dbReference type="GeneID" id="10395057"/>
<evidence type="ECO:0000256" key="3">
    <source>
        <dbReference type="ARBA" id="ARBA00022723"/>
    </source>
</evidence>
<feature type="binding site" evidence="5">
    <location>
        <position position="117"/>
    </location>
    <ligand>
        <name>Mg(2+)</name>
        <dbReference type="ChEBI" id="CHEBI:18420"/>
    </ligand>
</feature>
<evidence type="ECO:0000313" key="7">
    <source>
        <dbReference type="EMBL" id="AEA47918.1"/>
    </source>
</evidence>
<comment type="cofactor">
    <cofactor evidence="5">
        <name>Mg(2+)</name>
        <dbReference type="ChEBI" id="CHEBI:18420"/>
    </cofactor>
</comment>
<dbReference type="OrthoDB" id="51439at2157"/>
<keyword evidence="2 5" id="KW-0540">Nuclease</keyword>
<dbReference type="HOGENOM" id="CLU_134210_1_1_2"/>
<protein>
    <recommendedName>
        <fullName evidence="5">Ribonuclease VapC</fullName>
        <shortName evidence="5">RNase VapC</shortName>
        <ecNumber evidence="5">3.1.-.-</ecNumber>
    </recommendedName>
    <alternativeName>
        <fullName evidence="5">Putative toxin VapC</fullName>
    </alternativeName>
</protein>
<dbReference type="Gene3D" id="3.40.50.1010">
    <property type="entry name" value="5'-nuclease"/>
    <property type="match status" value="1"/>
</dbReference>
<accession>F2KRQ4</accession>
<evidence type="ECO:0000259" key="6">
    <source>
        <dbReference type="SMART" id="SM00670"/>
    </source>
</evidence>
<dbReference type="PANTHER" id="PTHR39677:SF4">
    <property type="entry name" value="RIBONUCLEASE VAPC6"/>
    <property type="match status" value="1"/>
</dbReference>
<keyword evidence="8" id="KW-1185">Reference proteome</keyword>
<dbReference type="InterPro" id="IPR002716">
    <property type="entry name" value="PIN_dom"/>
</dbReference>
<keyword evidence="3 5" id="KW-0479">Metal-binding</keyword>
<dbReference type="Pfam" id="PF01850">
    <property type="entry name" value="PIN"/>
    <property type="match status" value="1"/>
</dbReference>
<dbReference type="eggNOG" id="arCOG00711">
    <property type="taxonomic scope" value="Archaea"/>
</dbReference>
<evidence type="ECO:0000256" key="1">
    <source>
        <dbReference type="ARBA" id="ARBA00022649"/>
    </source>
</evidence>
<keyword evidence="4 5" id="KW-0378">Hydrolase</keyword>
<dbReference type="GO" id="GO:0016787">
    <property type="term" value="F:hydrolase activity"/>
    <property type="evidence" value="ECO:0007669"/>
    <property type="project" value="UniProtKB-KW"/>
</dbReference>
<gene>
    <name evidence="5" type="primary">vapC</name>
    <name evidence="7" type="ordered locus">Arcve_1925</name>
</gene>
<organism evidence="7 8">
    <name type="scientific">Archaeoglobus veneficus (strain DSM 11195 / SNP6)</name>
    <dbReference type="NCBI Taxonomy" id="693661"/>
    <lineage>
        <taxon>Archaea</taxon>
        <taxon>Methanobacteriati</taxon>
        <taxon>Methanobacteriota</taxon>
        <taxon>Archaeoglobi</taxon>
        <taxon>Archaeoglobales</taxon>
        <taxon>Archaeoglobaceae</taxon>
        <taxon>Archaeoglobus</taxon>
    </lineage>
</organism>
<evidence type="ECO:0000313" key="8">
    <source>
        <dbReference type="Proteomes" id="UP000008136"/>
    </source>
</evidence>
<dbReference type="Proteomes" id="UP000008136">
    <property type="component" value="Chromosome"/>
</dbReference>
<sequence>MTEEAIFVDSSVFLAFFVDGVDIFEKLKGRFVTSINVVEEVAYVLIKEKAKEVTGIEKHYDLLTYLRENPKITAEIAKEVISDISSVLDFLEITVLPPAKHTDMFDVIEAYGMLPNDALIAATCKYHGIKRIATFDGDFKRVDFLEVID</sequence>
<name>F2KRQ4_ARCVS</name>
<evidence type="ECO:0000256" key="4">
    <source>
        <dbReference type="ARBA" id="ARBA00022801"/>
    </source>
</evidence>
<comment type="function">
    <text evidence="5">Toxic component of a toxin-antitoxin (TA) system. An RNase.</text>
</comment>
<feature type="binding site" evidence="5">
    <location>
        <position position="9"/>
    </location>
    <ligand>
        <name>Mg(2+)</name>
        <dbReference type="ChEBI" id="CHEBI:18420"/>
    </ligand>
</feature>
<reference evidence="7 8" key="1">
    <citation type="submission" date="2011-03" db="EMBL/GenBank/DDBJ databases">
        <title>The complete genome of Archaeoglobus veneficus SNP6.</title>
        <authorList>
            <consortium name="US DOE Joint Genome Institute (JGI-PGF)"/>
            <person name="Lucas S."/>
            <person name="Copeland A."/>
            <person name="Lapidus A."/>
            <person name="Bruce D."/>
            <person name="Goodwin L."/>
            <person name="Pitluck S."/>
            <person name="Kyrpides N."/>
            <person name="Mavromatis K."/>
            <person name="Pagani I."/>
            <person name="Ivanova N."/>
            <person name="Mikhailova N."/>
            <person name="Lu M."/>
            <person name="Detter J.C."/>
            <person name="Tapia R."/>
            <person name="Han C."/>
            <person name="Land M."/>
            <person name="Hauser L."/>
            <person name="Markowitz V."/>
            <person name="Cheng J.-F."/>
            <person name="Hugenholtz P."/>
            <person name="Woyke T."/>
            <person name="Wu D."/>
            <person name="Spring S."/>
            <person name="Brambilla E."/>
            <person name="Klenk H.-P."/>
            <person name="Eisen J.A."/>
        </authorList>
    </citation>
    <scope>NUCLEOTIDE SEQUENCE [LARGE SCALE GENOMIC DNA]</scope>
    <source>
        <strain>SNP6</strain>
    </source>
</reference>
<keyword evidence="1 5" id="KW-1277">Toxin-antitoxin system</keyword>
<dbReference type="STRING" id="693661.Arcve_1925"/>
<dbReference type="CDD" id="cd18677">
    <property type="entry name" value="PIN_MjVapC2-VapC6_like"/>
    <property type="match status" value="1"/>
</dbReference>
<dbReference type="PANTHER" id="PTHR39677">
    <property type="entry name" value="RIBONUCLEASE VAPC6"/>
    <property type="match status" value="1"/>
</dbReference>
<dbReference type="GO" id="GO:0004540">
    <property type="term" value="F:RNA nuclease activity"/>
    <property type="evidence" value="ECO:0007669"/>
    <property type="project" value="InterPro"/>
</dbReference>
<evidence type="ECO:0000256" key="2">
    <source>
        <dbReference type="ARBA" id="ARBA00022722"/>
    </source>
</evidence>
<evidence type="ECO:0000256" key="5">
    <source>
        <dbReference type="HAMAP-Rule" id="MF_00265"/>
    </source>
</evidence>
<proteinExistence type="inferred from homology"/>
<dbReference type="KEGG" id="ave:Arcve_1925"/>
<dbReference type="GO" id="GO:0000287">
    <property type="term" value="F:magnesium ion binding"/>
    <property type="evidence" value="ECO:0007669"/>
    <property type="project" value="UniProtKB-UniRule"/>
</dbReference>
<feature type="domain" description="PIN" evidence="6">
    <location>
        <begin position="4"/>
        <end position="141"/>
    </location>
</feature>
<dbReference type="EMBL" id="CP002588">
    <property type="protein sequence ID" value="AEA47918.1"/>
    <property type="molecule type" value="Genomic_DNA"/>
</dbReference>
<dbReference type="SUPFAM" id="SSF88723">
    <property type="entry name" value="PIN domain-like"/>
    <property type="match status" value="1"/>
</dbReference>